<accession>A0A9X2EUR1</accession>
<comment type="caution">
    <text evidence="2">The sequence shown here is derived from an EMBL/GenBank/DDBJ whole genome shotgun (WGS) entry which is preliminary data.</text>
</comment>
<keyword evidence="2" id="KW-0489">Methyltransferase</keyword>
<protein>
    <submittedName>
        <fullName evidence="2">Class I SAM-dependent methyltransferase</fullName>
    </submittedName>
</protein>
<dbReference type="AlphaFoldDB" id="A0A9X2EUR1"/>
<dbReference type="GO" id="GO:0032259">
    <property type="term" value="P:methylation"/>
    <property type="evidence" value="ECO:0007669"/>
    <property type="project" value="UniProtKB-KW"/>
</dbReference>
<evidence type="ECO:0000313" key="3">
    <source>
        <dbReference type="Proteomes" id="UP001139028"/>
    </source>
</evidence>
<dbReference type="CDD" id="cd02440">
    <property type="entry name" value="AdoMet_MTases"/>
    <property type="match status" value="1"/>
</dbReference>
<dbReference type="InterPro" id="IPR041698">
    <property type="entry name" value="Methyltransf_25"/>
</dbReference>
<evidence type="ECO:0000313" key="2">
    <source>
        <dbReference type="EMBL" id="MCO1335853.1"/>
    </source>
</evidence>
<name>A0A9X2EUR1_9GAMM</name>
<sequence length="201" mass="22645">MLGLFCSFLHRFIWDSPEVRADLNYAVSLLGGDGIAVDCGCGAGSDIAFLRKNDFTVYGFDIEEESILRCRKRFKNDKKVLLSLNSFSSFVFPYASLILADASLFFCPQSEFKVVWSRIGESLASNGVFCGSFLGPNDTMAGPKYDRQAFWPNVMVFTEDQLRKIFTNFDVVKWTEHKISGESAKGVPHHWHIFSVVAKKL</sequence>
<keyword evidence="2" id="KW-0808">Transferase</keyword>
<proteinExistence type="predicted"/>
<keyword evidence="3" id="KW-1185">Reference proteome</keyword>
<dbReference type="Pfam" id="PF13649">
    <property type="entry name" value="Methyltransf_25"/>
    <property type="match status" value="1"/>
</dbReference>
<dbReference type="Gene3D" id="3.40.50.150">
    <property type="entry name" value="Vaccinia Virus protein VP39"/>
    <property type="match status" value="1"/>
</dbReference>
<dbReference type="InterPro" id="IPR029063">
    <property type="entry name" value="SAM-dependent_MTases_sf"/>
</dbReference>
<feature type="domain" description="Methyltransferase" evidence="1">
    <location>
        <begin position="37"/>
        <end position="127"/>
    </location>
</feature>
<organism evidence="2 3">
    <name type="scientific">Microbulbifer okhotskensis</name>
    <dbReference type="NCBI Taxonomy" id="2926617"/>
    <lineage>
        <taxon>Bacteria</taxon>
        <taxon>Pseudomonadati</taxon>
        <taxon>Pseudomonadota</taxon>
        <taxon>Gammaproteobacteria</taxon>
        <taxon>Cellvibrionales</taxon>
        <taxon>Microbulbiferaceae</taxon>
        <taxon>Microbulbifer</taxon>
    </lineage>
</organism>
<reference evidence="2" key="1">
    <citation type="journal article" date="2022" name="Arch. Microbiol.">
        <title>Microbulbifer okhotskensis sp. nov., isolated from a deep bottom sediment of the Okhotsk Sea.</title>
        <authorList>
            <person name="Romanenko L."/>
            <person name="Kurilenko V."/>
            <person name="Otstavnykh N."/>
            <person name="Velansky P."/>
            <person name="Isaeva M."/>
            <person name="Mikhailov V."/>
        </authorList>
    </citation>
    <scope>NUCLEOTIDE SEQUENCE</scope>
    <source>
        <strain evidence="2">OS29</strain>
    </source>
</reference>
<dbReference type="Proteomes" id="UP001139028">
    <property type="component" value="Unassembled WGS sequence"/>
</dbReference>
<dbReference type="EMBL" id="JALBWM010000087">
    <property type="protein sequence ID" value="MCO1335853.1"/>
    <property type="molecule type" value="Genomic_DNA"/>
</dbReference>
<dbReference type="GO" id="GO:0008168">
    <property type="term" value="F:methyltransferase activity"/>
    <property type="evidence" value="ECO:0007669"/>
    <property type="project" value="UniProtKB-KW"/>
</dbReference>
<evidence type="ECO:0000259" key="1">
    <source>
        <dbReference type="Pfam" id="PF13649"/>
    </source>
</evidence>
<gene>
    <name evidence="2" type="ORF">MO867_16075</name>
</gene>
<dbReference type="SUPFAM" id="SSF53335">
    <property type="entry name" value="S-adenosyl-L-methionine-dependent methyltransferases"/>
    <property type="match status" value="1"/>
</dbReference>